<evidence type="ECO:0000256" key="5">
    <source>
        <dbReference type="ARBA" id="ARBA00022729"/>
    </source>
</evidence>
<dbReference type="GO" id="GO:0098552">
    <property type="term" value="C:side of membrane"/>
    <property type="evidence" value="ECO:0007669"/>
    <property type="project" value="UniProtKB-KW"/>
</dbReference>
<organism evidence="11 12">
    <name type="scientific">Trypanosoma congolense (strain IL3000)</name>
    <dbReference type="NCBI Taxonomy" id="1068625"/>
    <lineage>
        <taxon>Eukaryota</taxon>
        <taxon>Discoba</taxon>
        <taxon>Euglenozoa</taxon>
        <taxon>Kinetoplastea</taxon>
        <taxon>Metakinetoplastina</taxon>
        <taxon>Trypanosomatida</taxon>
        <taxon>Trypanosomatidae</taxon>
        <taxon>Trypanosoma</taxon>
        <taxon>Nannomonas</taxon>
    </lineage>
</organism>
<dbReference type="AlphaFoldDB" id="F9WA69"/>
<keyword evidence="4" id="KW-0336">GPI-anchor</keyword>
<comment type="subcellular location">
    <subcellularLocation>
        <location evidence="2">Cell membrane</location>
        <topology evidence="2">Lipid-anchor</topology>
        <topology evidence="2">GPI-anchor</topology>
    </subcellularLocation>
</comment>
<evidence type="ECO:0000313" key="12">
    <source>
        <dbReference type="Proteomes" id="UP000000702"/>
    </source>
</evidence>
<reference evidence="12" key="1">
    <citation type="submission" date="2011-07" db="EMBL/GenBank/DDBJ databases">
        <title>Divergent evolution of antigenic variation in African trypanosomes.</title>
        <authorList>
            <person name="Jackson A.P."/>
            <person name="Berry A."/>
            <person name="Allison H.C."/>
            <person name="Burton P."/>
            <person name="Anderson J."/>
            <person name="Aslett M."/>
            <person name="Brown R."/>
            <person name="Corton N."/>
            <person name="Harris D."/>
            <person name="Hauser H."/>
            <person name="Gamble J."/>
            <person name="Gilderthorp R."/>
            <person name="McQuillan J."/>
            <person name="Quail M.A."/>
            <person name="Sanders M."/>
            <person name="Van Tonder A."/>
            <person name="Ginger M.L."/>
            <person name="Donelson J.E."/>
            <person name="Field M.C."/>
            <person name="Barry J.D."/>
            <person name="Berriman M."/>
            <person name="Hertz-Fowler C."/>
        </authorList>
    </citation>
    <scope>NUCLEOTIDE SEQUENCE [LARGE SCALE GENOMIC DNA]</scope>
    <source>
        <strain evidence="12">IL3000</strain>
    </source>
</reference>
<dbReference type="GO" id="GO:0005886">
    <property type="term" value="C:plasma membrane"/>
    <property type="evidence" value="ECO:0007669"/>
    <property type="project" value="UniProtKB-SubCell"/>
</dbReference>
<evidence type="ECO:0000256" key="6">
    <source>
        <dbReference type="ARBA" id="ARBA00023136"/>
    </source>
</evidence>
<evidence type="ECO:0000313" key="11">
    <source>
        <dbReference type="EMBL" id="CCD14125.1"/>
    </source>
</evidence>
<dbReference type="VEuPathDB" id="TriTrypDB:TcIL3000_0_47850"/>
<comment type="function">
    <text evidence="1">VSG forms a coat on the surface of the parasite. The trypanosome evades the immune response of the host by expressing a series of antigenically distinct VSGs from an estimated 1000 VSG genes.</text>
</comment>
<keyword evidence="8" id="KW-0449">Lipoprotein</keyword>
<evidence type="ECO:0000259" key="10">
    <source>
        <dbReference type="Pfam" id="PF13206"/>
    </source>
</evidence>
<keyword evidence="7" id="KW-0325">Glycoprotein</keyword>
<evidence type="ECO:0000256" key="3">
    <source>
        <dbReference type="ARBA" id="ARBA00022475"/>
    </source>
</evidence>
<keyword evidence="12" id="KW-1185">Reference proteome</keyword>
<accession>F9WA69</accession>
<dbReference type="Proteomes" id="UP000000702">
    <property type="component" value="Unassembled WGS sequence"/>
</dbReference>
<dbReference type="EMBL" id="CAEQ01001401">
    <property type="protein sequence ID" value="CCD14125.1"/>
    <property type="molecule type" value="Genomic_DNA"/>
</dbReference>
<dbReference type="Pfam" id="PF13206">
    <property type="entry name" value="VSG_B"/>
    <property type="match status" value="1"/>
</dbReference>
<evidence type="ECO:0000256" key="8">
    <source>
        <dbReference type="ARBA" id="ARBA00023288"/>
    </source>
</evidence>
<keyword evidence="5" id="KW-0732">Signal</keyword>
<protein>
    <submittedName>
        <fullName evidence="11">Variant surface glycoprotein</fullName>
    </submittedName>
</protein>
<feature type="compositionally biased region" description="Polar residues" evidence="9">
    <location>
        <begin position="287"/>
        <end position="307"/>
    </location>
</feature>
<keyword evidence="6" id="KW-0472">Membrane</keyword>
<sequence>MRRIEKVGPEIGSFVGEAHTRESSIIARFNVIVKGVKKLMGDVRDLRRKAAEKRLSAKRHLHQVIFGDYGGEGKGELDTTPETVKKIFSSTTFTDSCGGSGNKPAGKSLVNDFIYLCAKWIQVPEKYVSERDKSICKYDVTTAVTSDFSNWTKVWHDNNHRICINTPTTQNIHKLVALFERAVDRHQIGSQVKDVFVYVNTTGNPNSVCNTTHVGSICVNYEHALANGGIQWVNQLKNASKDLQDMARYAEESESSLPQLELLEYNALLLYEEAKYPTHLPHIVLSNGTDTNSSNESYEGGSPNSSDTSEEGKLEEEDADSTWKGGPPWWGMLFFFLFDF</sequence>
<gene>
    <name evidence="11" type="ORF">TCIL3000_0_47850</name>
</gene>
<evidence type="ECO:0000256" key="1">
    <source>
        <dbReference type="ARBA" id="ARBA00002523"/>
    </source>
</evidence>
<comment type="caution">
    <text evidence="11">The sequence shown here is derived from an EMBL/GenBank/DDBJ whole genome shotgun (WGS) entry which is preliminary data.</text>
</comment>
<proteinExistence type="predicted"/>
<dbReference type="InterPro" id="IPR025932">
    <property type="entry name" value="Trypano_VSG_B_N_dom"/>
</dbReference>
<feature type="region of interest" description="Disordered" evidence="9">
    <location>
        <begin position="287"/>
        <end position="323"/>
    </location>
</feature>
<evidence type="ECO:0000256" key="9">
    <source>
        <dbReference type="SAM" id="MobiDB-lite"/>
    </source>
</evidence>
<evidence type="ECO:0000256" key="7">
    <source>
        <dbReference type="ARBA" id="ARBA00023180"/>
    </source>
</evidence>
<name>F9WA69_TRYCI</name>
<evidence type="ECO:0000256" key="4">
    <source>
        <dbReference type="ARBA" id="ARBA00022622"/>
    </source>
</evidence>
<keyword evidence="3" id="KW-1003">Cell membrane</keyword>
<evidence type="ECO:0000256" key="2">
    <source>
        <dbReference type="ARBA" id="ARBA00004609"/>
    </source>
</evidence>
<reference evidence="11 12" key="2">
    <citation type="journal article" date="2012" name="Proc. Natl. Acad. Sci. U.S.A.">
        <title>Antigenic diversity is generated by distinct evolutionary mechanisms in African trypanosome species.</title>
        <authorList>
            <person name="Jackson A.P."/>
            <person name="Berry A."/>
            <person name="Aslett M."/>
            <person name="Allison H.C."/>
            <person name="Burton P."/>
            <person name="Vavrova-Anderson J."/>
            <person name="Brown R."/>
            <person name="Browne H."/>
            <person name="Corton N."/>
            <person name="Hauser H."/>
            <person name="Gamble J."/>
            <person name="Gilderthorp R."/>
            <person name="Marcello L."/>
            <person name="McQuillan J."/>
            <person name="Otto T.D."/>
            <person name="Quail M.A."/>
            <person name="Sanders M.J."/>
            <person name="van Tonder A."/>
            <person name="Ginger M.L."/>
            <person name="Field M.C."/>
            <person name="Barry J.D."/>
            <person name="Hertz-Fowler C."/>
            <person name="Berriman M."/>
        </authorList>
    </citation>
    <scope>NUCLEOTIDE SEQUENCE [LARGE SCALE GENOMIC DNA]</scope>
    <source>
        <strain evidence="11 12">IL3000</strain>
    </source>
</reference>
<feature type="domain" description="Trypanosome variant surface glycoprotein B-type N-terminal" evidence="10">
    <location>
        <begin position="29"/>
        <end position="261"/>
    </location>
</feature>